<keyword evidence="12" id="KW-1185">Reference proteome</keyword>
<keyword evidence="6" id="KW-0220">Diaminopimelate biosynthesis</keyword>
<dbReference type="InterPro" id="IPR020625">
    <property type="entry name" value="Schiff_base-form_aldolases_AS"/>
</dbReference>
<dbReference type="PRINTS" id="PR00146">
    <property type="entry name" value="DHPICSNTHASE"/>
</dbReference>
<dbReference type="HAMAP" id="MF_00418">
    <property type="entry name" value="DapA"/>
    <property type="match status" value="1"/>
</dbReference>
<dbReference type="STRING" id="69332.A0A388K4H0"/>
<evidence type="ECO:0000256" key="7">
    <source>
        <dbReference type="ARBA" id="ARBA00023154"/>
    </source>
</evidence>
<keyword evidence="9" id="KW-0704">Schiff base</keyword>
<keyword evidence="5" id="KW-0028">Amino-acid biosynthesis</keyword>
<dbReference type="PROSITE" id="PS00666">
    <property type="entry name" value="DHDPS_2"/>
    <property type="match status" value="1"/>
</dbReference>
<evidence type="ECO:0000256" key="8">
    <source>
        <dbReference type="ARBA" id="ARBA00023239"/>
    </source>
</evidence>
<gene>
    <name evidence="11" type="ORF">CBR_g48689</name>
</gene>
<dbReference type="PROSITE" id="PS00665">
    <property type="entry name" value="DHDPS_1"/>
    <property type="match status" value="1"/>
</dbReference>
<evidence type="ECO:0000256" key="10">
    <source>
        <dbReference type="ARBA" id="ARBA00047836"/>
    </source>
</evidence>
<evidence type="ECO:0000256" key="2">
    <source>
        <dbReference type="ARBA" id="ARBA00005120"/>
    </source>
</evidence>
<evidence type="ECO:0000256" key="3">
    <source>
        <dbReference type="ARBA" id="ARBA00007592"/>
    </source>
</evidence>
<protein>
    <recommendedName>
        <fullName evidence="4">4-hydroxy-tetrahydrodipicolinate synthase</fullName>
        <ecNumber evidence="4">4.3.3.7</ecNumber>
    </recommendedName>
</protein>
<dbReference type="OMA" id="ALCAMIT"/>
<evidence type="ECO:0000256" key="1">
    <source>
        <dbReference type="ARBA" id="ARBA00003294"/>
    </source>
</evidence>
<dbReference type="GO" id="GO:0009089">
    <property type="term" value="P:lysine biosynthetic process via diaminopimelate"/>
    <property type="evidence" value="ECO:0007669"/>
    <property type="project" value="UniProtKB-UniPathway"/>
</dbReference>
<comment type="pathway">
    <text evidence="2">Amino-acid biosynthesis; L-lysine biosynthesis via DAP pathway; (S)-tetrahydrodipicolinate from L-aspartate: step 3/4.</text>
</comment>
<accession>A0A388K4H0</accession>
<dbReference type="UniPathway" id="UPA00034">
    <property type="reaction ID" value="UER00017"/>
</dbReference>
<organism evidence="11 12">
    <name type="scientific">Chara braunii</name>
    <name type="common">Braun's stonewort</name>
    <dbReference type="NCBI Taxonomy" id="69332"/>
    <lineage>
        <taxon>Eukaryota</taxon>
        <taxon>Viridiplantae</taxon>
        <taxon>Streptophyta</taxon>
        <taxon>Charophyceae</taxon>
        <taxon>Charales</taxon>
        <taxon>Characeae</taxon>
        <taxon>Chara</taxon>
    </lineage>
</organism>
<dbReference type="InterPro" id="IPR020624">
    <property type="entry name" value="Schiff_base-form_aldolases_CS"/>
</dbReference>
<sequence>MAAALSCRNIVSSCFASTAAVAGSDGMELSCIEASFPKGVSFSSSSVKSCFWGDKQRLSPHRRTSRICPASKLRSPPRARTVGARAAMLQAAPLPMRSRELKNSTPVEEIQKLRLITALKTPYLPDGRCDLEAFDNLVHMQIENGAEGLIVGGTTGEGQLMTWDEHVMLIAHTVNCFGDRIKVVGNTGSNCTSEALRATEQGFAVGMHASLQINPYYGKTSLDGLRMHFKSIIPMGPTIIYNVPGRTSQDVPPVVIEELALLPNFAGVKECTGNARIKHYTDKGLTIWSGNDDEAHDARWEHGARGVISVLSNLVPGLVRSMLYDGPNSELAAKLLPLAKWLFVEPNPIGINTALAMLGLIRPVFRLPYTPLGLEKREEFMRIVEAIGIEHFVGVKDVRLLQDDDFLVVARY</sequence>
<dbReference type="CDD" id="cd00950">
    <property type="entry name" value="DHDPS"/>
    <property type="match status" value="1"/>
</dbReference>
<dbReference type="InterPro" id="IPR002220">
    <property type="entry name" value="DapA-like"/>
</dbReference>
<dbReference type="GO" id="GO:0008840">
    <property type="term" value="F:4-hydroxy-tetrahydrodipicolinate synthase activity"/>
    <property type="evidence" value="ECO:0007669"/>
    <property type="project" value="UniProtKB-EC"/>
</dbReference>
<dbReference type="Gramene" id="GBG64941">
    <property type="protein sequence ID" value="GBG64941"/>
    <property type="gene ID" value="CBR_g48689"/>
</dbReference>
<dbReference type="Pfam" id="PF00701">
    <property type="entry name" value="DHDPS"/>
    <property type="match status" value="1"/>
</dbReference>
<reference evidence="11 12" key="1">
    <citation type="journal article" date="2018" name="Cell">
        <title>The Chara Genome: Secondary Complexity and Implications for Plant Terrestrialization.</title>
        <authorList>
            <person name="Nishiyama T."/>
            <person name="Sakayama H."/>
            <person name="Vries J.D."/>
            <person name="Buschmann H."/>
            <person name="Saint-Marcoux D."/>
            <person name="Ullrich K.K."/>
            <person name="Haas F.B."/>
            <person name="Vanderstraeten L."/>
            <person name="Becker D."/>
            <person name="Lang D."/>
            <person name="Vosolsobe S."/>
            <person name="Rombauts S."/>
            <person name="Wilhelmsson P.K.I."/>
            <person name="Janitza P."/>
            <person name="Kern R."/>
            <person name="Heyl A."/>
            <person name="Rumpler F."/>
            <person name="Villalobos L.I.A.C."/>
            <person name="Clay J.M."/>
            <person name="Skokan R."/>
            <person name="Toyoda A."/>
            <person name="Suzuki Y."/>
            <person name="Kagoshima H."/>
            <person name="Schijlen E."/>
            <person name="Tajeshwar N."/>
            <person name="Catarino B."/>
            <person name="Hetherington A.J."/>
            <person name="Saltykova A."/>
            <person name="Bonnot C."/>
            <person name="Breuninger H."/>
            <person name="Symeonidi A."/>
            <person name="Radhakrishnan G.V."/>
            <person name="Van Nieuwerburgh F."/>
            <person name="Deforce D."/>
            <person name="Chang C."/>
            <person name="Karol K.G."/>
            <person name="Hedrich R."/>
            <person name="Ulvskov P."/>
            <person name="Glockner G."/>
            <person name="Delwiche C.F."/>
            <person name="Petrasek J."/>
            <person name="Van de Peer Y."/>
            <person name="Friml J."/>
            <person name="Beilby M."/>
            <person name="Dolan L."/>
            <person name="Kohara Y."/>
            <person name="Sugano S."/>
            <person name="Fujiyama A."/>
            <person name="Delaux P.-M."/>
            <person name="Quint M."/>
            <person name="TheiBen G."/>
            <person name="Hagemann M."/>
            <person name="Harholt J."/>
            <person name="Dunand C."/>
            <person name="Zachgo S."/>
            <person name="Langdale J."/>
            <person name="Maumus F."/>
            <person name="Straeten D.V.D."/>
            <person name="Gould S.B."/>
            <person name="Rensing S.A."/>
        </authorList>
    </citation>
    <scope>NUCLEOTIDE SEQUENCE [LARGE SCALE GENOMIC DNA]</scope>
    <source>
        <strain evidence="11 12">S276</strain>
    </source>
</reference>
<keyword evidence="7" id="KW-0457">Lysine biosynthesis</keyword>
<keyword evidence="8" id="KW-0456">Lyase</keyword>
<dbReference type="GO" id="GO:0019877">
    <property type="term" value="P:diaminopimelate biosynthetic process"/>
    <property type="evidence" value="ECO:0007669"/>
    <property type="project" value="UniProtKB-KW"/>
</dbReference>
<evidence type="ECO:0000256" key="4">
    <source>
        <dbReference type="ARBA" id="ARBA00012086"/>
    </source>
</evidence>
<dbReference type="SUPFAM" id="SSF51569">
    <property type="entry name" value="Aldolase"/>
    <property type="match status" value="1"/>
</dbReference>
<evidence type="ECO:0000256" key="9">
    <source>
        <dbReference type="ARBA" id="ARBA00023270"/>
    </source>
</evidence>
<dbReference type="NCBIfam" id="TIGR00674">
    <property type="entry name" value="dapA"/>
    <property type="match status" value="1"/>
</dbReference>
<proteinExistence type="inferred from homology"/>
<evidence type="ECO:0000256" key="6">
    <source>
        <dbReference type="ARBA" id="ARBA00022915"/>
    </source>
</evidence>
<name>A0A388K4H0_CHABU</name>
<dbReference type="AlphaFoldDB" id="A0A388K4H0"/>
<dbReference type="Proteomes" id="UP000265515">
    <property type="component" value="Unassembled WGS sequence"/>
</dbReference>
<dbReference type="InterPro" id="IPR005263">
    <property type="entry name" value="DapA"/>
</dbReference>
<evidence type="ECO:0000313" key="11">
    <source>
        <dbReference type="EMBL" id="GBG64941.1"/>
    </source>
</evidence>
<comment type="similarity">
    <text evidence="3">Belongs to the DapA family.</text>
</comment>
<dbReference type="PANTHER" id="PTHR12128:SF15">
    <property type="entry name" value="4-HYDROXY-TETRAHYDRODIPICOLINATE SYNTHASE 1, CHLOROPLASTIC"/>
    <property type="match status" value="1"/>
</dbReference>
<dbReference type="Gene3D" id="3.20.20.70">
    <property type="entry name" value="Aldolase class I"/>
    <property type="match status" value="1"/>
</dbReference>
<dbReference type="InterPro" id="IPR013785">
    <property type="entry name" value="Aldolase_TIM"/>
</dbReference>
<dbReference type="OrthoDB" id="191315at2759"/>
<dbReference type="SMART" id="SM01130">
    <property type="entry name" value="DHDPS"/>
    <property type="match status" value="1"/>
</dbReference>
<comment type="caution">
    <text evidence="11">The sequence shown here is derived from an EMBL/GenBank/DDBJ whole genome shotgun (WGS) entry which is preliminary data.</text>
</comment>
<dbReference type="PANTHER" id="PTHR12128">
    <property type="entry name" value="DIHYDRODIPICOLINATE SYNTHASE"/>
    <property type="match status" value="1"/>
</dbReference>
<dbReference type="EC" id="4.3.3.7" evidence="4"/>
<evidence type="ECO:0000313" key="12">
    <source>
        <dbReference type="Proteomes" id="UP000265515"/>
    </source>
</evidence>
<dbReference type="EMBL" id="BFEA01000056">
    <property type="protein sequence ID" value="GBG64941.1"/>
    <property type="molecule type" value="Genomic_DNA"/>
</dbReference>
<comment type="catalytic activity">
    <reaction evidence="10">
        <text>L-aspartate 4-semialdehyde + pyruvate = (2S,4S)-4-hydroxy-2,3,4,5-tetrahydrodipicolinate + H2O + H(+)</text>
        <dbReference type="Rhea" id="RHEA:34171"/>
        <dbReference type="ChEBI" id="CHEBI:15361"/>
        <dbReference type="ChEBI" id="CHEBI:15377"/>
        <dbReference type="ChEBI" id="CHEBI:15378"/>
        <dbReference type="ChEBI" id="CHEBI:67139"/>
        <dbReference type="ChEBI" id="CHEBI:537519"/>
        <dbReference type="EC" id="4.3.3.7"/>
    </reaction>
</comment>
<evidence type="ECO:0000256" key="5">
    <source>
        <dbReference type="ARBA" id="ARBA00022605"/>
    </source>
</evidence>
<comment type="function">
    <text evidence="1">Catalyzes the condensation of (S)-aspartate-beta-semialdehyde [(S)-ASA] and pyruvate to 4-hydroxy-tetrahydrodipicolinate (HTPA).</text>
</comment>